<organism evidence="2 3">
    <name type="scientific">Porphyromonas cangingivalis</name>
    <dbReference type="NCBI Taxonomy" id="36874"/>
    <lineage>
        <taxon>Bacteria</taxon>
        <taxon>Pseudomonadati</taxon>
        <taxon>Bacteroidota</taxon>
        <taxon>Bacteroidia</taxon>
        <taxon>Bacteroidales</taxon>
        <taxon>Porphyromonadaceae</taxon>
        <taxon>Porphyromonas</taxon>
    </lineage>
</organism>
<dbReference type="PROSITE" id="PS51257">
    <property type="entry name" value="PROKAR_LIPOPROTEIN"/>
    <property type="match status" value="1"/>
</dbReference>
<reference evidence="2 3" key="1">
    <citation type="submission" date="2017-02" db="EMBL/GenBank/DDBJ databases">
        <authorList>
            <person name="Peterson S.W."/>
        </authorList>
    </citation>
    <scope>NUCLEOTIDE SEQUENCE [LARGE SCALE GENOMIC DNA]</scope>
    <source>
        <strain evidence="2 3">ATCC 700135</strain>
    </source>
</reference>
<dbReference type="AlphaFoldDB" id="A0A1T4NIB8"/>
<sequence>MKRAILLTAILFGFASCQVSKNKITPKNEESDMTNLEIVQQYFSALEKGDMAKVESLFAEDLVWHQPGKGVQSGTFIGKQAVFTHLGKLAKWSGGDLGIKVDYLTDNGVMVVASIHFALEKNGTSMAMRGVDLLRLEDGLIKEVWLFSERIEEEDAFWTALAQSY</sequence>
<evidence type="ECO:0000313" key="3">
    <source>
        <dbReference type="Proteomes" id="UP000189956"/>
    </source>
</evidence>
<dbReference type="CDD" id="cd00531">
    <property type="entry name" value="NTF2_like"/>
    <property type="match status" value="1"/>
</dbReference>
<name>A0A1T4NIB8_PORCN</name>
<gene>
    <name evidence="2" type="ORF">SAMN02745205_01898</name>
</gene>
<dbReference type="RefSeq" id="WP_234394780.1">
    <property type="nucleotide sequence ID" value="NZ_FUWL01000022.1"/>
</dbReference>
<dbReference type="InterPro" id="IPR032710">
    <property type="entry name" value="NTF2-like_dom_sf"/>
</dbReference>
<protein>
    <recommendedName>
        <fullName evidence="1">SnoaL-like domain-containing protein</fullName>
    </recommendedName>
</protein>
<dbReference type="Proteomes" id="UP000189956">
    <property type="component" value="Unassembled WGS sequence"/>
</dbReference>
<evidence type="ECO:0000313" key="2">
    <source>
        <dbReference type="EMBL" id="SJZ78797.1"/>
    </source>
</evidence>
<dbReference type="Pfam" id="PF12680">
    <property type="entry name" value="SnoaL_2"/>
    <property type="match status" value="1"/>
</dbReference>
<dbReference type="EMBL" id="FUWL01000022">
    <property type="protein sequence ID" value="SJZ78797.1"/>
    <property type="molecule type" value="Genomic_DNA"/>
</dbReference>
<dbReference type="SUPFAM" id="SSF54427">
    <property type="entry name" value="NTF2-like"/>
    <property type="match status" value="1"/>
</dbReference>
<dbReference type="Gene3D" id="3.10.450.50">
    <property type="match status" value="1"/>
</dbReference>
<feature type="domain" description="SnoaL-like" evidence="1">
    <location>
        <begin position="39"/>
        <end position="143"/>
    </location>
</feature>
<proteinExistence type="predicted"/>
<dbReference type="InterPro" id="IPR037401">
    <property type="entry name" value="SnoaL-like"/>
</dbReference>
<evidence type="ECO:0000259" key="1">
    <source>
        <dbReference type="Pfam" id="PF12680"/>
    </source>
</evidence>
<accession>A0A1T4NIB8</accession>